<comment type="subcellular location">
    <subcellularLocation>
        <location evidence="1">Nucleus</location>
    </subcellularLocation>
</comment>
<evidence type="ECO:0000256" key="1">
    <source>
        <dbReference type="ARBA" id="ARBA00004123"/>
    </source>
</evidence>
<sequence>MPRKCTLCRMSCKDEGALDIHVRSAHPNAFPCPFKGCKESFASRTDKEEHYCNHFPPTAAGQPPQQKPGPARQASNANAPPAQFQPAVQPPAPTRSGFPKDGFALRDPPSSSYLPRESHDTSSSPTVTSNDDDRFHCGMCLQTFLSRFSLNAHMATHIGPLVQHCKDCNSSFPSIDELGKHMRPTGSCPLVDKQGYNCKDCGKSFASQVAVQAHANSAHKPSILAQIRAITAHMPPQQQTQQMHGNTPQQLAHQGSTQSPPSPIRVRLPPTQQGRARPTPLAPLVYPIETLLRTRPAVTPSPPHHASTKPPPKHSAPANAPRRGPSRAAKRGSPKPPSEPSPEITQRLEEISSRVTDLQLPDRPKYGPEGAVLYHDKIWQGVPFGQHDTLLKALHWRCHLSIADRKTKSVPSAFDDGLSEDDQEASNFELSPVPAQGVSKQAAIGLACHKIIAEGGKNEIAHLSVLDFFTGEVLMNHLVLPDAYVENWRTRITGFNEKTISDAIEAGCCVLDGWKAARQAMWLLVDTNTVIVGYQLRETLDALRMTHGCGVDGAILVQEAAGSSLSKKQLRLETLSHDLLGRELKSGNYGRDCLEIAFAARELVIWSTKNKEKLAQWGKAKAVGGDEEAELIRKIKEELAAENEERQDSSAENEHGFT</sequence>
<accession>A0A6A6R598</accession>
<dbReference type="EMBL" id="MU004184">
    <property type="protein sequence ID" value="KAF2499729.1"/>
    <property type="molecule type" value="Genomic_DNA"/>
</dbReference>
<evidence type="ECO:0000313" key="11">
    <source>
        <dbReference type="Proteomes" id="UP000799750"/>
    </source>
</evidence>
<feature type="compositionally biased region" description="Low complexity" evidence="8">
    <location>
        <begin position="56"/>
        <end position="87"/>
    </location>
</feature>
<feature type="region of interest" description="Disordered" evidence="8">
    <location>
        <begin position="295"/>
        <end position="345"/>
    </location>
</feature>
<keyword evidence="7" id="KW-0862">Zinc</keyword>
<feature type="domain" description="C2H2-type" evidence="9">
    <location>
        <begin position="196"/>
        <end position="219"/>
    </location>
</feature>
<keyword evidence="7" id="KW-0479">Metal-binding</keyword>
<gene>
    <name evidence="10" type="ORF">BU16DRAFT_281216</name>
</gene>
<evidence type="ECO:0000256" key="8">
    <source>
        <dbReference type="SAM" id="MobiDB-lite"/>
    </source>
</evidence>
<dbReference type="InterPro" id="IPR013087">
    <property type="entry name" value="Znf_C2H2_type"/>
</dbReference>
<feature type="region of interest" description="Disordered" evidence="8">
    <location>
        <begin position="235"/>
        <end position="282"/>
    </location>
</feature>
<reference evidence="10" key="1">
    <citation type="journal article" date="2020" name="Stud. Mycol.">
        <title>101 Dothideomycetes genomes: a test case for predicting lifestyles and emergence of pathogens.</title>
        <authorList>
            <person name="Haridas S."/>
            <person name="Albert R."/>
            <person name="Binder M."/>
            <person name="Bloem J."/>
            <person name="Labutti K."/>
            <person name="Salamov A."/>
            <person name="Andreopoulos B."/>
            <person name="Baker S."/>
            <person name="Barry K."/>
            <person name="Bills G."/>
            <person name="Bluhm B."/>
            <person name="Cannon C."/>
            <person name="Castanera R."/>
            <person name="Culley D."/>
            <person name="Daum C."/>
            <person name="Ezra D."/>
            <person name="Gonzalez J."/>
            <person name="Henrissat B."/>
            <person name="Kuo A."/>
            <person name="Liang C."/>
            <person name="Lipzen A."/>
            <person name="Lutzoni F."/>
            <person name="Magnuson J."/>
            <person name="Mondo S."/>
            <person name="Nolan M."/>
            <person name="Ohm R."/>
            <person name="Pangilinan J."/>
            <person name="Park H.-J."/>
            <person name="Ramirez L."/>
            <person name="Alfaro M."/>
            <person name="Sun H."/>
            <person name="Tritt A."/>
            <person name="Yoshinaga Y."/>
            <person name="Zwiers L.-H."/>
            <person name="Turgeon B."/>
            <person name="Goodwin S."/>
            <person name="Spatafora J."/>
            <person name="Crous P."/>
            <person name="Grigoriev I."/>
        </authorList>
    </citation>
    <scope>NUCLEOTIDE SEQUENCE</scope>
    <source>
        <strain evidence="10">CBS 269.34</strain>
    </source>
</reference>
<dbReference type="GO" id="GO:0005634">
    <property type="term" value="C:nucleus"/>
    <property type="evidence" value="ECO:0007669"/>
    <property type="project" value="UniProtKB-SubCell"/>
</dbReference>
<dbReference type="Pfam" id="PF00096">
    <property type="entry name" value="zf-C2H2"/>
    <property type="match status" value="1"/>
</dbReference>
<evidence type="ECO:0000256" key="2">
    <source>
        <dbReference type="ARBA" id="ARBA00006357"/>
    </source>
</evidence>
<evidence type="ECO:0000256" key="4">
    <source>
        <dbReference type="ARBA" id="ARBA00022801"/>
    </source>
</evidence>
<dbReference type="Pfam" id="PF12874">
    <property type="entry name" value="zf-met"/>
    <property type="match status" value="1"/>
</dbReference>
<keyword evidence="6" id="KW-0539">Nucleus</keyword>
<keyword evidence="11" id="KW-1185">Reference proteome</keyword>
<dbReference type="GO" id="GO:0004527">
    <property type="term" value="F:exonuclease activity"/>
    <property type="evidence" value="ECO:0007669"/>
    <property type="project" value="UniProtKB-KW"/>
</dbReference>
<evidence type="ECO:0000256" key="5">
    <source>
        <dbReference type="ARBA" id="ARBA00022839"/>
    </source>
</evidence>
<dbReference type="Gene3D" id="3.30.420.10">
    <property type="entry name" value="Ribonuclease H-like superfamily/Ribonuclease H"/>
    <property type="match status" value="1"/>
</dbReference>
<dbReference type="SMART" id="SM00355">
    <property type="entry name" value="ZnF_C2H2"/>
    <property type="match status" value="5"/>
</dbReference>
<dbReference type="InterPro" id="IPR012337">
    <property type="entry name" value="RNaseH-like_sf"/>
</dbReference>
<evidence type="ECO:0000313" key="10">
    <source>
        <dbReference type="EMBL" id="KAF2499729.1"/>
    </source>
</evidence>
<protein>
    <recommendedName>
        <fullName evidence="9">C2H2-type domain-containing protein</fullName>
    </recommendedName>
</protein>
<evidence type="ECO:0000256" key="7">
    <source>
        <dbReference type="PROSITE-ProRule" id="PRU00042"/>
    </source>
</evidence>
<evidence type="ECO:0000259" key="9">
    <source>
        <dbReference type="PROSITE" id="PS50157"/>
    </source>
</evidence>
<dbReference type="Pfam" id="PF13912">
    <property type="entry name" value="zf-C2H2_6"/>
    <property type="match status" value="1"/>
</dbReference>
<dbReference type="PROSITE" id="PS00028">
    <property type="entry name" value="ZINC_FINGER_C2H2_1"/>
    <property type="match status" value="4"/>
</dbReference>
<dbReference type="OrthoDB" id="16516at2759"/>
<feature type="compositionally biased region" description="Basic residues" evidence="8">
    <location>
        <begin position="324"/>
        <end position="333"/>
    </location>
</feature>
<dbReference type="InterPro" id="IPR036397">
    <property type="entry name" value="RNaseH_sf"/>
</dbReference>
<dbReference type="GO" id="GO:0003676">
    <property type="term" value="F:nucleic acid binding"/>
    <property type="evidence" value="ECO:0007669"/>
    <property type="project" value="InterPro"/>
</dbReference>
<feature type="region of interest" description="Disordered" evidence="8">
    <location>
        <begin position="52"/>
        <end position="129"/>
    </location>
</feature>
<dbReference type="AlphaFoldDB" id="A0A6A6R598"/>
<dbReference type="CDD" id="cd06137">
    <property type="entry name" value="DEDDh_RNase"/>
    <property type="match status" value="1"/>
</dbReference>
<dbReference type="InterPro" id="IPR047021">
    <property type="entry name" value="REXO1/3/4-like"/>
</dbReference>
<dbReference type="GO" id="GO:0008270">
    <property type="term" value="F:zinc ion binding"/>
    <property type="evidence" value="ECO:0007669"/>
    <property type="project" value="UniProtKB-KW"/>
</dbReference>
<evidence type="ECO:0000256" key="6">
    <source>
        <dbReference type="ARBA" id="ARBA00023242"/>
    </source>
</evidence>
<dbReference type="InterPro" id="IPR036236">
    <property type="entry name" value="Znf_C2H2_sf"/>
</dbReference>
<proteinExistence type="inferred from homology"/>
<keyword evidence="5" id="KW-0269">Exonuclease</keyword>
<organism evidence="10 11">
    <name type="scientific">Lophium mytilinum</name>
    <dbReference type="NCBI Taxonomy" id="390894"/>
    <lineage>
        <taxon>Eukaryota</taxon>
        <taxon>Fungi</taxon>
        <taxon>Dikarya</taxon>
        <taxon>Ascomycota</taxon>
        <taxon>Pezizomycotina</taxon>
        <taxon>Dothideomycetes</taxon>
        <taxon>Pleosporomycetidae</taxon>
        <taxon>Mytilinidiales</taxon>
        <taxon>Mytilinidiaceae</taxon>
        <taxon>Lophium</taxon>
    </lineage>
</organism>
<keyword evidence="3" id="KW-0540">Nuclease</keyword>
<keyword evidence="4" id="KW-0378">Hydrolase</keyword>
<dbReference type="SUPFAM" id="SSF57667">
    <property type="entry name" value="beta-beta-alpha zinc fingers"/>
    <property type="match status" value="1"/>
</dbReference>
<feature type="domain" description="C2H2-type" evidence="9">
    <location>
        <begin position="135"/>
        <end position="159"/>
    </location>
</feature>
<comment type="similarity">
    <text evidence="2">Belongs to the REXO1/REXO3 family.</text>
</comment>
<dbReference type="PROSITE" id="PS50157">
    <property type="entry name" value="ZINC_FINGER_C2H2_2"/>
    <property type="match status" value="2"/>
</dbReference>
<feature type="compositionally biased region" description="Pro residues" evidence="8">
    <location>
        <begin position="299"/>
        <end position="314"/>
    </location>
</feature>
<feature type="compositionally biased region" description="Low complexity" evidence="8">
    <location>
        <begin position="235"/>
        <end position="250"/>
    </location>
</feature>
<dbReference type="Proteomes" id="UP000799750">
    <property type="component" value="Unassembled WGS sequence"/>
</dbReference>
<dbReference type="Gene3D" id="3.30.160.60">
    <property type="entry name" value="Classic Zinc Finger"/>
    <property type="match status" value="1"/>
</dbReference>
<keyword evidence="7" id="KW-0863">Zinc-finger</keyword>
<evidence type="ECO:0000256" key="3">
    <source>
        <dbReference type="ARBA" id="ARBA00022722"/>
    </source>
</evidence>
<dbReference type="SUPFAM" id="SSF53098">
    <property type="entry name" value="Ribonuclease H-like"/>
    <property type="match status" value="1"/>
</dbReference>
<name>A0A6A6R598_9PEZI</name>
<dbReference type="PANTHER" id="PTHR12801">
    <property type="entry name" value="RNA EXONUCLEASE REXO1 / RECO3 FAMILY MEMBER-RELATED"/>
    <property type="match status" value="1"/>
</dbReference>
<dbReference type="PANTHER" id="PTHR12801:SF115">
    <property type="entry name" value="FI18136P1-RELATED"/>
    <property type="match status" value="1"/>
</dbReference>